<reference evidence="1" key="1">
    <citation type="submission" date="2008-01" db="EMBL/GenBank/DDBJ databases">
        <authorList>
            <person name="Fulton L."/>
            <person name="Clifton S."/>
            <person name="Fulton B."/>
            <person name="Xu J."/>
            <person name="Minx P."/>
            <person name="Pepin K.H."/>
            <person name="Johnson M."/>
            <person name="Thiruvilangam P."/>
            <person name="Bhonagiri V."/>
            <person name="Nash W.E."/>
            <person name="Mardis E.R."/>
            <person name="Wilson R.K."/>
        </authorList>
    </citation>
    <scope>NUCLEOTIDE SEQUENCE [LARGE SCALE GENOMIC DNA]</scope>
    <source>
        <strain evidence="1">DSM 17244</strain>
    </source>
</reference>
<dbReference type="HOGENOM" id="CLU_3264871_0_0_9"/>
<sequence>MEKLLLLFCFFGQKRAVCKAEPYRIMVRPFGRIKYYNVWIY</sequence>
<evidence type="ECO:0000313" key="2">
    <source>
        <dbReference type="Proteomes" id="UP000005178"/>
    </source>
</evidence>
<reference evidence="1" key="2">
    <citation type="submission" date="2013-08" db="EMBL/GenBank/DDBJ databases">
        <title>Draft genome sequence of Anaerofustis stercorihominis (DSM 17244).</title>
        <authorList>
            <person name="Sudarsanam P."/>
            <person name="Ley R."/>
            <person name="Guruge J."/>
            <person name="Turnbaugh P.J."/>
            <person name="Mahowald M."/>
            <person name="Liep D."/>
            <person name="Gordon J."/>
        </authorList>
    </citation>
    <scope>NUCLEOTIDE SEQUENCE</scope>
    <source>
        <strain evidence="1">DSM 17244</strain>
    </source>
</reference>
<dbReference type="EMBL" id="ABIL02000005">
    <property type="protein sequence ID" value="EDS73304.1"/>
    <property type="molecule type" value="Genomic_DNA"/>
</dbReference>
<name>B1C8G7_9FIRM</name>
<dbReference type="Proteomes" id="UP000005178">
    <property type="component" value="Unassembled WGS sequence"/>
</dbReference>
<protein>
    <submittedName>
        <fullName evidence="1">Uncharacterized protein</fullName>
    </submittedName>
</protein>
<dbReference type="AlphaFoldDB" id="B1C8G7"/>
<proteinExistence type="predicted"/>
<keyword evidence="2" id="KW-1185">Reference proteome</keyword>
<evidence type="ECO:0000313" key="1">
    <source>
        <dbReference type="EMBL" id="EDS73304.1"/>
    </source>
</evidence>
<organism evidence="1 2">
    <name type="scientific">Anaerofustis stercorihominis DSM 17244</name>
    <dbReference type="NCBI Taxonomy" id="445971"/>
    <lineage>
        <taxon>Bacteria</taxon>
        <taxon>Bacillati</taxon>
        <taxon>Bacillota</taxon>
        <taxon>Clostridia</taxon>
        <taxon>Eubacteriales</taxon>
        <taxon>Eubacteriaceae</taxon>
        <taxon>Anaerofustis</taxon>
    </lineage>
</organism>
<gene>
    <name evidence="1" type="ORF">ANASTE_01024</name>
</gene>
<accession>B1C8G7</accession>
<comment type="caution">
    <text evidence="1">The sequence shown here is derived from an EMBL/GenBank/DDBJ whole genome shotgun (WGS) entry which is preliminary data.</text>
</comment>